<dbReference type="Proteomes" id="UP000478740">
    <property type="component" value="Unassembled WGS sequence"/>
</dbReference>
<accession>A0A6L6IZT4</accession>
<gene>
    <name evidence="3" type="ORF">GL284_14290</name>
</gene>
<dbReference type="AlphaFoldDB" id="A0A6L6IZT4"/>
<keyword evidence="1" id="KW-1133">Transmembrane helix</keyword>
<sequence>MRGPKREIAMTDQTHPAEGQGRVLLSQDRVAGLTLIAISAFALWASSDLETGTLRFIGPGLMPKLLAALVGICGAILLVLSFLRPSEAMPKIPLRGPLCVLAGILAFALTVQTVGFAIAAPLLALLAGLADRDMRWGELIGFAIFMTVGCILVFKVGLNLPIPVLILPGIIQY</sequence>
<organism evidence="3 4">
    <name type="scientific">Paracoccus shanxieyensis</name>
    <dbReference type="NCBI Taxonomy" id="2675752"/>
    <lineage>
        <taxon>Bacteria</taxon>
        <taxon>Pseudomonadati</taxon>
        <taxon>Pseudomonadota</taxon>
        <taxon>Alphaproteobacteria</taxon>
        <taxon>Rhodobacterales</taxon>
        <taxon>Paracoccaceae</taxon>
        <taxon>Paracoccus</taxon>
    </lineage>
</organism>
<dbReference type="Pfam" id="PF07331">
    <property type="entry name" value="TctB"/>
    <property type="match status" value="1"/>
</dbReference>
<evidence type="ECO:0000313" key="4">
    <source>
        <dbReference type="Proteomes" id="UP000478740"/>
    </source>
</evidence>
<comment type="caution">
    <text evidence="3">The sequence shown here is derived from an EMBL/GenBank/DDBJ whole genome shotgun (WGS) entry which is preliminary data.</text>
</comment>
<feature type="transmembrane region" description="Helical" evidence="1">
    <location>
        <begin position="30"/>
        <end position="46"/>
    </location>
</feature>
<feature type="transmembrane region" description="Helical" evidence="1">
    <location>
        <begin position="139"/>
        <end position="158"/>
    </location>
</feature>
<reference evidence="3 4" key="1">
    <citation type="submission" date="2019-11" db="EMBL/GenBank/DDBJ databases">
        <authorList>
            <person name="Dong K."/>
        </authorList>
    </citation>
    <scope>NUCLEOTIDE SEQUENCE [LARGE SCALE GENOMIC DNA]</scope>
    <source>
        <strain evidence="3 4">DK608</strain>
    </source>
</reference>
<name>A0A6L6IZT4_9RHOB</name>
<evidence type="ECO:0000259" key="2">
    <source>
        <dbReference type="Pfam" id="PF07331"/>
    </source>
</evidence>
<evidence type="ECO:0000256" key="1">
    <source>
        <dbReference type="SAM" id="Phobius"/>
    </source>
</evidence>
<feature type="domain" description="DUF1468" evidence="2">
    <location>
        <begin position="30"/>
        <end position="163"/>
    </location>
</feature>
<protein>
    <submittedName>
        <fullName evidence="3">Tripartite tricarboxylate transporter TctB family protein</fullName>
    </submittedName>
</protein>
<evidence type="ECO:0000313" key="3">
    <source>
        <dbReference type="EMBL" id="MTH65439.1"/>
    </source>
</evidence>
<proteinExistence type="predicted"/>
<keyword evidence="4" id="KW-1185">Reference proteome</keyword>
<feature type="transmembrane region" description="Helical" evidence="1">
    <location>
        <begin position="66"/>
        <end position="86"/>
    </location>
</feature>
<keyword evidence="1" id="KW-0472">Membrane</keyword>
<keyword evidence="1" id="KW-0812">Transmembrane</keyword>
<dbReference type="InterPro" id="IPR009936">
    <property type="entry name" value="DUF1468"/>
</dbReference>
<feature type="transmembrane region" description="Helical" evidence="1">
    <location>
        <begin position="98"/>
        <end position="127"/>
    </location>
</feature>
<dbReference type="EMBL" id="WMII01000013">
    <property type="protein sequence ID" value="MTH65439.1"/>
    <property type="molecule type" value="Genomic_DNA"/>
</dbReference>